<name>A0AA91PVP5_CLALS</name>
<sequence length="128" mass="15543">MFDEVAFQMEIEVLIEKANNLHPSYFTTTTAVSRLFTQMYRNEIMMGRWPDCEFMARVFNLGKKIRRELEKEESAKSKKVKPQAPLLLSDSEWDLLVQMKLKEFHRREVLETHLWQSHKEQRKRRREL</sequence>
<comment type="caution">
    <text evidence="1">The sequence shown here is derived from an EMBL/GenBank/DDBJ whole genome shotgun (WGS) entry which is preliminary data.</text>
</comment>
<gene>
    <name evidence="1" type="ORF">A9F13_23g00825</name>
</gene>
<protein>
    <submittedName>
        <fullName evidence="1">Uncharacterized protein</fullName>
    </submittedName>
</protein>
<dbReference type="Proteomes" id="UP000195602">
    <property type="component" value="Unassembled WGS sequence"/>
</dbReference>
<dbReference type="EMBL" id="LYUB02000023">
    <property type="protein sequence ID" value="OVF05464.1"/>
    <property type="molecule type" value="Genomic_DNA"/>
</dbReference>
<dbReference type="AlphaFoldDB" id="A0AA91PVP5"/>
<dbReference type="KEGG" id="clus:A9F13_23g00825"/>
<proteinExistence type="predicted"/>
<evidence type="ECO:0000313" key="1">
    <source>
        <dbReference type="EMBL" id="OVF05464.1"/>
    </source>
</evidence>
<reference evidence="1 2" key="1">
    <citation type="submission" date="2017-04" db="EMBL/GenBank/DDBJ databases">
        <title>Draft genome of the yeast Clavispora lusitaniae type strain CBS 6936.</title>
        <authorList>
            <person name="Durrens P."/>
            <person name="Klopp C."/>
            <person name="Biteau N."/>
            <person name="Fitton-Ouhabi V."/>
            <person name="Dementhon K."/>
            <person name="Accoceberry I."/>
            <person name="Sherman D.J."/>
            <person name="Noel T."/>
        </authorList>
    </citation>
    <scope>NUCLEOTIDE SEQUENCE [LARGE SCALE GENOMIC DNA]</scope>
    <source>
        <strain evidence="1 2">CBS 6936</strain>
    </source>
</reference>
<evidence type="ECO:0000313" key="2">
    <source>
        <dbReference type="Proteomes" id="UP000195602"/>
    </source>
</evidence>
<accession>A0AA91PVP5</accession>
<organism evidence="1 2">
    <name type="scientific">Clavispora lusitaniae</name>
    <name type="common">Candida lusitaniae</name>
    <dbReference type="NCBI Taxonomy" id="36911"/>
    <lineage>
        <taxon>Eukaryota</taxon>
        <taxon>Fungi</taxon>
        <taxon>Dikarya</taxon>
        <taxon>Ascomycota</taxon>
        <taxon>Saccharomycotina</taxon>
        <taxon>Pichiomycetes</taxon>
        <taxon>Metschnikowiaceae</taxon>
        <taxon>Clavispora</taxon>
    </lineage>
</organism>